<proteinExistence type="predicted"/>
<sequence>MTAALIALGGNLGDPLATLRQAVCDLEALGRVSARSRLYRTAPVGGPDGQPDYLNAAIRLETDLPPRNLLLALLELERRHGRERRERWGARTLDLDLLAWGDVLLEEPDLVLPHPRMFERAFVLCPLADVAPRWTHPRTGMQVLEAAARVDTSGVQRTELNW</sequence>
<reference evidence="9 10" key="1">
    <citation type="submission" date="2020-08" db="EMBL/GenBank/DDBJ databases">
        <title>Genomic Encyclopedia of Type Strains, Phase IV (KMG-IV): sequencing the most valuable type-strain genomes for metagenomic binning, comparative biology and taxonomic classification.</title>
        <authorList>
            <person name="Goeker M."/>
        </authorList>
    </citation>
    <scope>NUCLEOTIDE SEQUENCE [LARGE SCALE GENOMIC DNA]</scope>
    <source>
        <strain evidence="9 10">DSM 21458</strain>
    </source>
</reference>
<gene>
    <name evidence="9" type="ORF">HNR42_000856</name>
</gene>
<dbReference type="Gene3D" id="3.30.70.560">
    <property type="entry name" value="7,8-Dihydro-6-hydroxymethylpterin-pyrophosphokinase HPPK"/>
    <property type="match status" value="1"/>
</dbReference>
<accession>A0A841HYZ2</accession>
<dbReference type="UniPathway" id="UPA00077">
    <property type="reaction ID" value="UER00155"/>
</dbReference>
<organism evidence="9 10">
    <name type="scientific">Deinobacterium chartae</name>
    <dbReference type="NCBI Taxonomy" id="521158"/>
    <lineage>
        <taxon>Bacteria</taxon>
        <taxon>Thermotogati</taxon>
        <taxon>Deinococcota</taxon>
        <taxon>Deinococci</taxon>
        <taxon>Deinococcales</taxon>
        <taxon>Deinococcaceae</taxon>
        <taxon>Deinobacterium</taxon>
    </lineage>
</organism>
<comment type="pathway">
    <text evidence="1">Cofactor biosynthesis; tetrahydrofolate biosynthesis; 2-amino-4-hydroxy-6-hydroxymethyl-7,8-dihydropteridine diphosphate from 7,8-dihydroneopterin triphosphate: step 4/4.</text>
</comment>
<dbReference type="InterPro" id="IPR035907">
    <property type="entry name" value="Hppk_sf"/>
</dbReference>
<dbReference type="EC" id="2.7.6.3" evidence="2"/>
<dbReference type="NCBIfam" id="TIGR01498">
    <property type="entry name" value="folK"/>
    <property type="match status" value="1"/>
</dbReference>
<evidence type="ECO:0000256" key="7">
    <source>
        <dbReference type="ARBA" id="ARBA00022909"/>
    </source>
</evidence>
<dbReference type="InterPro" id="IPR000550">
    <property type="entry name" value="Hppk"/>
</dbReference>
<dbReference type="GO" id="GO:0016301">
    <property type="term" value="F:kinase activity"/>
    <property type="evidence" value="ECO:0007669"/>
    <property type="project" value="UniProtKB-KW"/>
</dbReference>
<evidence type="ECO:0000259" key="8">
    <source>
        <dbReference type="PROSITE" id="PS00794"/>
    </source>
</evidence>
<dbReference type="GO" id="GO:0003848">
    <property type="term" value="F:2-amino-4-hydroxy-6-hydroxymethyldihydropteridine diphosphokinase activity"/>
    <property type="evidence" value="ECO:0007669"/>
    <property type="project" value="UniProtKB-EC"/>
</dbReference>
<dbReference type="GO" id="GO:0005524">
    <property type="term" value="F:ATP binding"/>
    <property type="evidence" value="ECO:0007669"/>
    <property type="project" value="UniProtKB-KW"/>
</dbReference>
<dbReference type="PANTHER" id="PTHR43071:SF1">
    <property type="entry name" value="2-AMINO-4-HYDROXY-6-HYDROXYMETHYLDIHYDROPTERIDINE PYROPHOSPHOKINASE"/>
    <property type="match status" value="1"/>
</dbReference>
<dbReference type="Proteomes" id="UP000569951">
    <property type="component" value="Unassembled WGS sequence"/>
</dbReference>
<keyword evidence="7" id="KW-0289">Folate biosynthesis</keyword>
<dbReference type="AlphaFoldDB" id="A0A841HYZ2"/>
<dbReference type="Pfam" id="PF01288">
    <property type="entry name" value="HPPK"/>
    <property type="match status" value="1"/>
</dbReference>
<evidence type="ECO:0000256" key="3">
    <source>
        <dbReference type="ARBA" id="ARBA00022679"/>
    </source>
</evidence>
<evidence type="ECO:0000256" key="4">
    <source>
        <dbReference type="ARBA" id="ARBA00022741"/>
    </source>
</evidence>
<dbReference type="PANTHER" id="PTHR43071">
    <property type="entry name" value="2-AMINO-4-HYDROXY-6-HYDROXYMETHYLDIHYDROPTERIDINE PYROPHOSPHOKINASE"/>
    <property type="match status" value="1"/>
</dbReference>
<keyword evidence="3 9" id="KW-0808">Transferase</keyword>
<dbReference type="PROSITE" id="PS00794">
    <property type="entry name" value="HPPK"/>
    <property type="match status" value="1"/>
</dbReference>
<comment type="caution">
    <text evidence="9">The sequence shown here is derived from an EMBL/GenBank/DDBJ whole genome shotgun (WGS) entry which is preliminary data.</text>
</comment>
<dbReference type="GO" id="GO:0046656">
    <property type="term" value="P:folic acid biosynthetic process"/>
    <property type="evidence" value="ECO:0007669"/>
    <property type="project" value="UniProtKB-KW"/>
</dbReference>
<keyword evidence="4" id="KW-0547">Nucleotide-binding</keyword>
<evidence type="ECO:0000256" key="5">
    <source>
        <dbReference type="ARBA" id="ARBA00022777"/>
    </source>
</evidence>
<name>A0A841HYZ2_9DEIO</name>
<evidence type="ECO:0000313" key="9">
    <source>
        <dbReference type="EMBL" id="MBB6097439.1"/>
    </source>
</evidence>
<dbReference type="SUPFAM" id="SSF55083">
    <property type="entry name" value="6-hydroxymethyl-7,8-dihydropterin pyrophosphokinase, HPPK"/>
    <property type="match status" value="1"/>
</dbReference>
<keyword evidence="10" id="KW-1185">Reference proteome</keyword>
<evidence type="ECO:0000256" key="6">
    <source>
        <dbReference type="ARBA" id="ARBA00022840"/>
    </source>
</evidence>
<dbReference type="CDD" id="cd00483">
    <property type="entry name" value="HPPK"/>
    <property type="match status" value="1"/>
</dbReference>
<keyword evidence="5 9" id="KW-0418">Kinase</keyword>
<evidence type="ECO:0000256" key="2">
    <source>
        <dbReference type="ARBA" id="ARBA00013253"/>
    </source>
</evidence>
<feature type="domain" description="7,8-dihydro-6-hydroxymethylpterin-pyrophosphokinase" evidence="8">
    <location>
        <begin position="87"/>
        <end position="98"/>
    </location>
</feature>
<dbReference type="RefSeq" id="WP_183984891.1">
    <property type="nucleotide sequence ID" value="NZ_JACHHG010000003.1"/>
</dbReference>
<dbReference type="EMBL" id="JACHHG010000003">
    <property type="protein sequence ID" value="MBB6097439.1"/>
    <property type="molecule type" value="Genomic_DNA"/>
</dbReference>
<keyword evidence="6" id="KW-0067">ATP-binding</keyword>
<protein>
    <recommendedName>
        <fullName evidence="2">2-amino-4-hydroxy-6-hydroxymethyldihydropteridine diphosphokinase</fullName>
        <ecNumber evidence="2">2.7.6.3</ecNumber>
    </recommendedName>
</protein>
<evidence type="ECO:0000256" key="1">
    <source>
        <dbReference type="ARBA" id="ARBA00005051"/>
    </source>
</evidence>
<dbReference type="GO" id="GO:0046654">
    <property type="term" value="P:tetrahydrofolate biosynthetic process"/>
    <property type="evidence" value="ECO:0007669"/>
    <property type="project" value="UniProtKB-UniPathway"/>
</dbReference>
<evidence type="ECO:0000313" key="10">
    <source>
        <dbReference type="Proteomes" id="UP000569951"/>
    </source>
</evidence>